<dbReference type="PANTHER" id="PTHR20854">
    <property type="entry name" value="INOSITOL MONOPHOSPHATASE"/>
    <property type="match status" value="1"/>
</dbReference>
<dbReference type="GO" id="GO:0008934">
    <property type="term" value="F:inositol monophosphate 1-phosphatase activity"/>
    <property type="evidence" value="ECO:0007669"/>
    <property type="project" value="TreeGrafter"/>
</dbReference>
<dbReference type="OrthoDB" id="58111at2157"/>
<evidence type="ECO:0000313" key="10">
    <source>
        <dbReference type="Proteomes" id="UP000198882"/>
    </source>
</evidence>
<dbReference type="Pfam" id="PF00459">
    <property type="entry name" value="Inositol_P"/>
    <property type="match status" value="1"/>
</dbReference>
<dbReference type="GO" id="GO:0046872">
    <property type="term" value="F:metal ion binding"/>
    <property type="evidence" value="ECO:0007669"/>
    <property type="project" value="UniProtKB-KW"/>
</dbReference>
<evidence type="ECO:0000256" key="7">
    <source>
        <dbReference type="ARBA" id="ARBA00038103"/>
    </source>
</evidence>
<evidence type="ECO:0000313" key="9">
    <source>
        <dbReference type="EMBL" id="SDL01835.1"/>
    </source>
</evidence>
<feature type="binding site" evidence="8">
    <location>
        <position position="84"/>
    </location>
    <ligand>
        <name>Mg(2+)</name>
        <dbReference type="ChEBI" id="CHEBI:18420"/>
        <label>1</label>
        <note>catalytic</note>
    </ligand>
</feature>
<sequence length="283" mass="30271">MTSVHELERTAIEACTVGGAYLRDAYRAEDTDVDAGAHDVKSSADTGAERRILEAIRAAFPDHAIVAEESGRHEGTGEYTWLVDPLDGTNNFESGLPSFATAVTVLEGVESGSSTSDAEPVLGVVYVPLLDDLYVATRGGDVRYNGQPVDAHSDASPETATVVSVIGHDVKRRPEQAAVSASINRALEDRCKRRLESWSPTVHWGLLARGRLDGIVCYRPDAEEQLLGELFAAESGLLAASGGGDRAGCDDGNSEDRGEWFVAAGNEPVFDALREVVDETVRR</sequence>
<reference evidence="10" key="1">
    <citation type="submission" date="2016-10" db="EMBL/GenBank/DDBJ databases">
        <authorList>
            <person name="Varghese N."/>
            <person name="Submissions S."/>
        </authorList>
    </citation>
    <scope>NUCLEOTIDE SEQUENCE [LARGE SCALE GENOMIC DNA]</scope>
    <source>
        <strain evidence="10">B4,CECT 8067,JCM 17497</strain>
    </source>
</reference>
<dbReference type="STRING" id="1095776.SAMN04515672_4564"/>
<evidence type="ECO:0000256" key="8">
    <source>
        <dbReference type="PIRSR" id="PIRSR600760-2"/>
    </source>
</evidence>
<dbReference type="PROSITE" id="PS00629">
    <property type="entry name" value="IMP_1"/>
    <property type="match status" value="1"/>
</dbReference>
<organism evidence="9 10">
    <name type="scientific">Natronorubrum texcoconense</name>
    <dbReference type="NCBI Taxonomy" id="1095776"/>
    <lineage>
        <taxon>Archaea</taxon>
        <taxon>Methanobacteriati</taxon>
        <taxon>Methanobacteriota</taxon>
        <taxon>Stenosarchaea group</taxon>
        <taxon>Halobacteria</taxon>
        <taxon>Halobacteriales</taxon>
        <taxon>Natrialbaceae</taxon>
        <taxon>Natronorubrum</taxon>
    </lineage>
</organism>
<dbReference type="AlphaFoldDB" id="A0A1G9GMX2"/>
<dbReference type="GO" id="GO:0006020">
    <property type="term" value="P:inositol metabolic process"/>
    <property type="evidence" value="ECO:0007669"/>
    <property type="project" value="TreeGrafter"/>
</dbReference>
<dbReference type="GO" id="GO:0042132">
    <property type="term" value="F:fructose 1,6-bisphosphate 1-phosphatase activity"/>
    <property type="evidence" value="ECO:0007669"/>
    <property type="project" value="UniProtKB-EC"/>
</dbReference>
<dbReference type="Proteomes" id="UP000198882">
    <property type="component" value="Unassembled WGS sequence"/>
</dbReference>
<feature type="binding site" evidence="8">
    <location>
        <position position="87"/>
    </location>
    <ligand>
        <name>Mg(2+)</name>
        <dbReference type="ChEBI" id="CHEBI:18420"/>
        <label>1</label>
        <note>catalytic</note>
    </ligand>
</feature>
<dbReference type="PANTHER" id="PTHR20854:SF4">
    <property type="entry name" value="INOSITOL-1-MONOPHOSPHATASE-RELATED"/>
    <property type="match status" value="1"/>
</dbReference>
<proteinExistence type="inferred from homology"/>
<evidence type="ECO:0000256" key="6">
    <source>
        <dbReference type="ARBA" id="ARBA00023277"/>
    </source>
</evidence>
<gene>
    <name evidence="9" type="ORF">SAMN04515672_4564</name>
</gene>
<comment type="cofactor">
    <cofactor evidence="8">
        <name>Mg(2+)</name>
        <dbReference type="ChEBI" id="CHEBI:18420"/>
    </cofactor>
</comment>
<evidence type="ECO:0000256" key="5">
    <source>
        <dbReference type="ARBA" id="ARBA00022842"/>
    </source>
</evidence>
<evidence type="ECO:0000256" key="4">
    <source>
        <dbReference type="ARBA" id="ARBA00022801"/>
    </source>
</evidence>
<evidence type="ECO:0000256" key="1">
    <source>
        <dbReference type="ARBA" id="ARBA00001273"/>
    </source>
</evidence>
<protein>
    <recommendedName>
        <fullName evidence="2">fructose-bisphosphatase</fullName>
        <ecNumber evidence="2">3.1.3.11</ecNumber>
    </recommendedName>
</protein>
<dbReference type="Gene3D" id="3.30.540.10">
    <property type="entry name" value="Fructose-1,6-Bisphosphatase, subunit A, domain 1"/>
    <property type="match status" value="1"/>
</dbReference>
<keyword evidence="5 8" id="KW-0460">Magnesium</keyword>
<dbReference type="EC" id="3.1.3.11" evidence="2"/>
<accession>A0A1G9GMX2</accession>
<evidence type="ECO:0000256" key="3">
    <source>
        <dbReference type="ARBA" id="ARBA00022723"/>
    </source>
</evidence>
<dbReference type="InterPro" id="IPR020583">
    <property type="entry name" value="Inositol_monoP_metal-BS"/>
</dbReference>
<name>A0A1G9GMX2_9EURY</name>
<feature type="binding site" evidence="8">
    <location>
        <position position="86"/>
    </location>
    <ligand>
        <name>Mg(2+)</name>
        <dbReference type="ChEBI" id="CHEBI:18420"/>
        <label>1</label>
        <note>catalytic</note>
    </ligand>
</feature>
<dbReference type="RefSeq" id="WP_090312133.1">
    <property type="nucleotide sequence ID" value="NZ_FNFE01000009.1"/>
</dbReference>
<dbReference type="EMBL" id="FNFE01000009">
    <property type="protein sequence ID" value="SDL01835.1"/>
    <property type="molecule type" value="Genomic_DNA"/>
</dbReference>
<keyword evidence="6" id="KW-0119">Carbohydrate metabolism</keyword>
<comment type="catalytic activity">
    <reaction evidence="1">
        <text>beta-D-fructose 1,6-bisphosphate + H2O = beta-D-fructose 6-phosphate + phosphate</text>
        <dbReference type="Rhea" id="RHEA:11064"/>
        <dbReference type="ChEBI" id="CHEBI:15377"/>
        <dbReference type="ChEBI" id="CHEBI:32966"/>
        <dbReference type="ChEBI" id="CHEBI:43474"/>
        <dbReference type="ChEBI" id="CHEBI:57634"/>
        <dbReference type="EC" id="3.1.3.11"/>
    </reaction>
</comment>
<comment type="similarity">
    <text evidence="7">Belongs to the inositol monophosphatase superfamily. FBPase class 4 family.</text>
</comment>
<dbReference type="SUPFAM" id="SSF56655">
    <property type="entry name" value="Carbohydrate phosphatase"/>
    <property type="match status" value="1"/>
</dbReference>
<keyword evidence="4" id="KW-0378">Hydrolase</keyword>
<keyword evidence="10" id="KW-1185">Reference proteome</keyword>
<keyword evidence="3 8" id="KW-0479">Metal-binding</keyword>
<dbReference type="PRINTS" id="PR00377">
    <property type="entry name" value="IMPHPHTASES"/>
</dbReference>
<feature type="binding site" evidence="8">
    <location>
        <position position="68"/>
    </location>
    <ligand>
        <name>Mg(2+)</name>
        <dbReference type="ChEBI" id="CHEBI:18420"/>
        <label>1</label>
        <note>catalytic</note>
    </ligand>
</feature>
<evidence type="ECO:0000256" key="2">
    <source>
        <dbReference type="ARBA" id="ARBA00013093"/>
    </source>
</evidence>
<dbReference type="InterPro" id="IPR000760">
    <property type="entry name" value="Inositol_monophosphatase-like"/>
</dbReference>
<dbReference type="GO" id="GO:0007165">
    <property type="term" value="P:signal transduction"/>
    <property type="evidence" value="ECO:0007669"/>
    <property type="project" value="TreeGrafter"/>
</dbReference>